<name>A0A5M6IQQ9_9PROT</name>
<gene>
    <name evidence="2" type="ORF">F1189_18535</name>
</gene>
<evidence type="ECO:0000313" key="2">
    <source>
        <dbReference type="EMBL" id="KAA5610620.1"/>
    </source>
</evidence>
<dbReference type="InterPro" id="IPR018968">
    <property type="entry name" value="Phasin"/>
</dbReference>
<evidence type="ECO:0000259" key="1">
    <source>
        <dbReference type="Pfam" id="PF09361"/>
    </source>
</evidence>
<comment type="caution">
    <text evidence="2">The sequence shown here is derived from an EMBL/GenBank/DDBJ whole genome shotgun (WGS) entry which is preliminary data.</text>
</comment>
<sequence length="119" mass="12442">MEKAFRISEELANFGKGNVEAFVASGQVWSAGVQALAQDLASTTQAHLDEGVATVKAFAAAKSVKQLFDLQTAYARSTMEKALAETTRFTTASTKLATDALAPLGDRVKAAGQAFNTAA</sequence>
<dbReference type="RefSeq" id="WP_150042354.1">
    <property type="nucleotide sequence ID" value="NZ_OW485601.1"/>
</dbReference>
<dbReference type="InterPro" id="IPR010127">
    <property type="entry name" value="Phasin_subfam-1"/>
</dbReference>
<keyword evidence="3" id="KW-1185">Reference proteome</keyword>
<reference evidence="2 3" key="1">
    <citation type="submission" date="2019-09" db="EMBL/GenBank/DDBJ databases">
        <title>Genome sequence of Rhodovastum atsumiense, a diverse member of the Acetobacteraceae family of non-sulfur purple photosynthetic bacteria.</title>
        <authorList>
            <person name="Meyer T."/>
            <person name="Kyndt J."/>
        </authorList>
    </citation>
    <scope>NUCLEOTIDE SEQUENCE [LARGE SCALE GENOMIC DNA]</scope>
    <source>
        <strain evidence="2 3">DSM 21279</strain>
    </source>
</reference>
<organism evidence="2 3">
    <name type="scientific">Rhodovastum atsumiense</name>
    <dbReference type="NCBI Taxonomy" id="504468"/>
    <lineage>
        <taxon>Bacteria</taxon>
        <taxon>Pseudomonadati</taxon>
        <taxon>Pseudomonadota</taxon>
        <taxon>Alphaproteobacteria</taxon>
        <taxon>Acetobacterales</taxon>
        <taxon>Acetobacteraceae</taxon>
        <taxon>Rhodovastum</taxon>
    </lineage>
</organism>
<accession>A0A5M6IQQ9</accession>
<protein>
    <submittedName>
        <fullName evidence="2">Phasin family protein</fullName>
    </submittedName>
</protein>
<dbReference type="Pfam" id="PF09361">
    <property type="entry name" value="Phasin_2"/>
    <property type="match status" value="1"/>
</dbReference>
<dbReference type="AlphaFoldDB" id="A0A5M6IQQ9"/>
<dbReference type="EMBL" id="VWPK01000030">
    <property type="protein sequence ID" value="KAA5610620.1"/>
    <property type="molecule type" value="Genomic_DNA"/>
</dbReference>
<dbReference type="Proteomes" id="UP000325255">
    <property type="component" value="Unassembled WGS sequence"/>
</dbReference>
<feature type="domain" description="Phasin" evidence="1">
    <location>
        <begin position="9"/>
        <end position="108"/>
    </location>
</feature>
<evidence type="ECO:0000313" key="3">
    <source>
        <dbReference type="Proteomes" id="UP000325255"/>
    </source>
</evidence>
<proteinExistence type="predicted"/>
<dbReference type="NCBIfam" id="TIGR01841">
    <property type="entry name" value="phasin"/>
    <property type="match status" value="1"/>
</dbReference>
<dbReference type="OrthoDB" id="7270762at2"/>